<keyword evidence="2" id="KW-1185">Reference proteome</keyword>
<protein>
    <submittedName>
        <fullName evidence="1">Uncharacterized protein</fullName>
    </submittedName>
</protein>
<dbReference type="AlphaFoldDB" id="J3LCM8"/>
<name>J3LCM8_ORYBR</name>
<evidence type="ECO:0000313" key="2">
    <source>
        <dbReference type="Proteomes" id="UP000006038"/>
    </source>
</evidence>
<dbReference type="EnsemblPlants" id="OB02G23950.1">
    <property type="protein sequence ID" value="OB02G23950.1"/>
    <property type="gene ID" value="OB02G23950"/>
</dbReference>
<dbReference type="Gramene" id="OB02G23950.1">
    <property type="protein sequence ID" value="OB02G23950.1"/>
    <property type="gene ID" value="OB02G23950"/>
</dbReference>
<dbReference type="Proteomes" id="UP000006038">
    <property type="component" value="Unassembled WGS sequence"/>
</dbReference>
<accession>J3LCM8</accession>
<proteinExistence type="predicted"/>
<organism evidence="1">
    <name type="scientific">Oryza brachyantha</name>
    <name type="common">malo sina</name>
    <dbReference type="NCBI Taxonomy" id="4533"/>
    <lineage>
        <taxon>Eukaryota</taxon>
        <taxon>Viridiplantae</taxon>
        <taxon>Streptophyta</taxon>
        <taxon>Embryophyta</taxon>
        <taxon>Tracheophyta</taxon>
        <taxon>Spermatophyta</taxon>
        <taxon>Magnoliopsida</taxon>
        <taxon>Liliopsida</taxon>
        <taxon>Poales</taxon>
        <taxon>Poaceae</taxon>
        <taxon>BOP clade</taxon>
        <taxon>Oryzoideae</taxon>
        <taxon>Oryzeae</taxon>
        <taxon>Oryzinae</taxon>
        <taxon>Oryza</taxon>
    </lineage>
</organism>
<dbReference type="HOGENOM" id="CLU_2675035_0_0_1"/>
<reference evidence="1" key="1">
    <citation type="submission" date="2013-04" db="UniProtKB">
        <authorList>
            <consortium name="EnsemblPlants"/>
        </authorList>
    </citation>
    <scope>IDENTIFICATION</scope>
</reference>
<sequence>MAATEDLYVKDFYFKGADLLHSFIGKDGFSGLYLPLNSCHMAVLHVKGPVLVVIYQAIHFELVAEDQPGYTKRQY</sequence>
<evidence type="ECO:0000313" key="1">
    <source>
        <dbReference type="EnsemblPlants" id="OB02G23950.1"/>
    </source>
</evidence>